<sequence>MLGTVRCRAPLARSLRPFKHFYSSHSPIGNVKRSLTIADIKAKYVSGAPLSMITAYDYLTAQWVQDSNSDMLLVGDSMAMTSLGYTSTTELPFDEFKYHVQAVTRASGSSMVVVDMPFGSFEESYAHGVANAIRLLKLSPKVISLKVECGDYRRDRYTFGFIRELCERGIPVMSHIGLTPQRANSLGGFKVQGNQSAAEILSLYGTAVQLQKLGCWSTVIECVPHKVASFITQQLSIPTIGIGAGMGTSGQVLVVSDMLGLSSTSSDTDQSLLPRFVKQYDQLGPVAKAKLQQYNKEVQLKQFPLMEHSFKLKETVWNEFLDLIKKDN</sequence>
<dbReference type="NCBIfam" id="TIGR00222">
    <property type="entry name" value="panB"/>
    <property type="match status" value="1"/>
</dbReference>
<dbReference type="InterPro" id="IPR003700">
    <property type="entry name" value="Pantoate_hydroxy_MeTrfase"/>
</dbReference>
<dbReference type="UniPathway" id="UPA00028">
    <property type="reaction ID" value="UER00003"/>
</dbReference>
<dbReference type="SUPFAM" id="SSF51621">
    <property type="entry name" value="Phosphoenolpyruvate/pyruvate domain"/>
    <property type="match status" value="1"/>
</dbReference>
<comment type="pathway">
    <text evidence="1 6">Cofactor biosynthesis; (R)-pantothenate biosynthesis; (R)-pantoate from 3-methyl-2-oxobutanoate: step 1/2.</text>
</comment>
<dbReference type="EC" id="2.1.2.11" evidence="3 6"/>
<dbReference type="Pfam" id="PF02548">
    <property type="entry name" value="Pantoate_transf"/>
    <property type="match status" value="1"/>
</dbReference>
<keyword evidence="7" id="KW-0489">Methyltransferase</keyword>
<dbReference type="GO" id="GO:0005739">
    <property type="term" value="C:mitochondrion"/>
    <property type="evidence" value="ECO:0007669"/>
    <property type="project" value="TreeGrafter"/>
</dbReference>
<dbReference type="AlphaFoldDB" id="A0A8H2VDR9"/>
<dbReference type="GO" id="GO:0008168">
    <property type="term" value="F:methyltransferase activity"/>
    <property type="evidence" value="ECO:0007669"/>
    <property type="project" value="UniProtKB-KW"/>
</dbReference>
<dbReference type="Proteomes" id="UP000644660">
    <property type="component" value="Unassembled WGS sequence"/>
</dbReference>
<comment type="function">
    <text evidence="6">Catalyzes the reversible reaction in which hydroxymethyl group from 5,10-methylenetetrahydrofolate is transferred onto alpha-ketoisovalerate to form ketopantoate.</text>
</comment>
<evidence type="ECO:0000313" key="7">
    <source>
        <dbReference type="EMBL" id="CAB4253665.1"/>
    </source>
</evidence>
<dbReference type="PANTHER" id="PTHR20881">
    <property type="entry name" value="3-METHYL-2-OXOBUTANOATE HYDROXYMETHYLTRANSFERASE"/>
    <property type="match status" value="1"/>
</dbReference>
<dbReference type="EMBL" id="CAEFZW010000003">
    <property type="protein sequence ID" value="CAB4253665.1"/>
    <property type="molecule type" value="Genomic_DNA"/>
</dbReference>
<keyword evidence="8" id="KW-1185">Reference proteome</keyword>
<evidence type="ECO:0000256" key="3">
    <source>
        <dbReference type="ARBA" id="ARBA00012618"/>
    </source>
</evidence>
<keyword evidence="6" id="KW-0566">Pantothenate biosynthesis</keyword>
<dbReference type="GO" id="GO:0000287">
    <property type="term" value="F:magnesium ion binding"/>
    <property type="evidence" value="ECO:0007669"/>
    <property type="project" value="TreeGrafter"/>
</dbReference>
<dbReference type="OrthoDB" id="425211at2759"/>
<dbReference type="PANTHER" id="PTHR20881:SF0">
    <property type="entry name" value="3-METHYL-2-OXOBUTANOATE HYDROXYMETHYLTRANSFERASE"/>
    <property type="match status" value="1"/>
</dbReference>
<evidence type="ECO:0000313" key="8">
    <source>
        <dbReference type="Proteomes" id="UP000644660"/>
    </source>
</evidence>
<keyword evidence="4 6" id="KW-0808">Transferase</keyword>
<evidence type="ECO:0000256" key="2">
    <source>
        <dbReference type="ARBA" id="ARBA00008676"/>
    </source>
</evidence>
<dbReference type="GO" id="GO:0015940">
    <property type="term" value="P:pantothenate biosynthetic process"/>
    <property type="evidence" value="ECO:0007669"/>
    <property type="project" value="UniProtKB-UniPathway"/>
</dbReference>
<dbReference type="GeneID" id="64856633"/>
<dbReference type="InterPro" id="IPR015813">
    <property type="entry name" value="Pyrv/PenolPyrv_kinase-like_dom"/>
</dbReference>
<dbReference type="GO" id="GO:0032259">
    <property type="term" value="P:methylation"/>
    <property type="evidence" value="ECO:0007669"/>
    <property type="project" value="UniProtKB-KW"/>
</dbReference>
<gene>
    <name evidence="7" type="ORF">KABA2_03S02574</name>
</gene>
<evidence type="ECO:0000256" key="4">
    <source>
        <dbReference type="ARBA" id="ARBA00022679"/>
    </source>
</evidence>
<comment type="caution">
    <text evidence="7">The sequence shown here is derived from an EMBL/GenBank/DDBJ whole genome shotgun (WGS) entry which is preliminary data.</text>
</comment>
<name>A0A8H2VDR9_9SACH</name>
<organism evidence="7 8">
    <name type="scientific">Maudiozyma barnettii</name>
    <dbReference type="NCBI Taxonomy" id="61262"/>
    <lineage>
        <taxon>Eukaryota</taxon>
        <taxon>Fungi</taxon>
        <taxon>Dikarya</taxon>
        <taxon>Ascomycota</taxon>
        <taxon>Saccharomycotina</taxon>
        <taxon>Saccharomycetes</taxon>
        <taxon>Saccharomycetales</taxon>
        <taxon>Saccharomycetaceae</taxon>
        <taxon>Maudiozyma</taxon>
    </lineage>
</organism>
<dbReference type="Gene3D" id="3.20.20.60">
    <property type="entry name" value="Phosphoenolpyruvate-binding domains"/>
    <property type="match status" value="1"/>
</dbReference>
<proteinExistence type="inferred from homology"/>
<dbReference type="RefSeq" id="XP_041405510.1">
    <property type="nucleotide sequence ID" value="XM_041549576.1"/>
</dbReference>
<protein>
    <recommendedName>
        <fullName evidence="3 6">3-methyl-2-oxobutanoate hydroxymethyltransferase</fullName>
        <ecNumber evidence="3 6">2.1.2.11</ecNumber>
    </recommendedName>
</protein>
<accession>A0A8H2VDR9</accession>
<comment type="catalytic activity">
    <reaction evidence="5 6">
        <text>(6R)-5,10-methylene-5,6,7,8-tetrahydrofolate + 3-methyl-2-oxobutanoate + H2O = 2-dehydropantoate + (6S)-5,6,7,8-tetrahydrofolate</text>
        <dbReference type="Rhea" id="RHEA:11824"/>
        <dbReference type="ChEBI" id="CHEBI:11561"/>
        <dbReference type="ChEBI" id="CHEBI:11851"/>
        <dbReference type="ChEBI" id="CHEBI:15377"/>
        <dbReference type="ChEBI" id="CHEBI:15636"/>
        <dbReference type="ChEBI" id="CHEBI:57453"/>
        <dbReference type="EC" id="2.1.2.11"/>
    </reaction>
</comment>
<dbReference type="GO" id="GO:0003864">
    <property type="term" value="F:3-methyl-2-oxobutanoate hydroxymethyltransferase activity"/>
    <property type="evidence" value="ECO:0007669"/>
    <property type="project" value="UniProtKB-EC"/>
</dbReference>
<dbReference type="HAMAP" id="MF_00156">
    <property type="entry name" value="PanB"/>
    <property type="match status" value="1"/>
</dbReference>
<reference evidence="7 8" key="1">
    <citation type="submission" date="2020-05" db="EMBL/GenBank/DDBJ databases">
        <authorList>
            <person name="Casaregola S."/>
            <person name="Devillers H."/>
            <person name="Grondin C."/>
        </authorList>
    </citation>
    <scope>NUCLEOTIDE SEQUENCE [LARGE SCALE GENOMIC DNA]</scope>
    <source>
        <strain evidence="7 8">CLIB 1767</strain>
    </source>
</reference>
<dbReference type="CDD" id="cd06557">
    <property type="entry name" value="KPHMT-like"/>
    <property type="match status" value="1"/>
</dbReference>
<dbReference type="NCBIfam" id="NF001452">
    <property type="entry name" value="PRK00311.1"/>
    <property type="match status" value="1"/>
</dbReference>
<evidence type="ECO:0000256" key="5">
    <source>
        <dbReference type="ARBA" id="ARBA00049172"/>
    </source>
</evidence>
<evidence type="ECO:0000256" key="6">
    <source>
        <dbReference type="RuleBase" id="RU362100"/>
    </source>
</evidence>
<dbReference type="InterPro" id="IPR040442">
    <property type="entry name" value="Pyrv_kinase-like_dom_sf"/>
</dbReference>
<comment type="similarity">
    <text evidence="2 6">Belongs to the PanB family.</text>
</comment>
<evidence type="ECO:0000256" key="1">
    <source>
        <dbReference type="ARBA" id="ARBA00005033"/>
    </source>
</evidence>
<dbReference type="FunFam" id="3.20.20.60:FF:000003">
    <property type="entry name" value="3-methyl-2-oxobutanoate hydroxymethyltransferase"/>
    <property type="match status" value="1"/>
</dbReference>